<dbReference type="InParanoid" id="A0A3Q0FVW3"/>
<accession>A0A3Q0FVW3</accession>
<dbReference type="SUPFAM" id="SSF48264">
    <property type="entry name" value="Cytochrome P450"/>
    <property type="match status" value="1"/>
</dbReference>
<dbReference type="InterPro" id="IPR002401">
    <property type="entry name" value="Cyt_P450_E_grp-I"/>
</dbReference>
<dbReference type="GO" id="GO:0020037">
    <property type="term" value="F:heme binding"/>
    <property type="evidence" value="ECO:0007669"/>
    <property type="project" value="InterPro"/>
</dbReference>
<organism evidence="5 6">
    <name type="scientific">Alligator sinensis</name>
    <name type="common">Chinese alligator</name>
    <dbReference type="NCBI Taxonomy" id="38654"/>
    <lineage>
        <taxon>Eukaryota</taxon>
        <taxon>Metazoa</taxon>
        <taxon>Chordata</taxon>
        <taxon>Craniata</taxon>
        <taxon>Vertebrata</taxon>
        <taxon>Euteleostomi</taxon>
        <taxon>Archelosauria</taxon>
        <taxon>Archosauria</taxon>
        <taxon>Crocodylia</taxon>
        <taxon>Alligatoridae</taxon>
        <taxon>Alligatorinae</taxon>
        <taxon>Alligator</taxon>
    </lineage>
</organism>
<comment type="cofactor">
    <cofactor evidence="1">
        <name>heme</name>
        <dbReference type="ChEBI" id="CHEBI:30413"/>
    </cofactor>
</comment>
<dbReference type="Proteomes" id="UP000189705">
    <property type="component" value="Unplaced"/>
</dbReference>
<evidence type="ECO:0000256" key="4">
    <source>
        <dbReference type="ARBA" id="ARBA00023004"/>
    </source>
</evidence>
<dbReference type="PANTHER" id="PTHR24300">
    <property type="entry name" value="CYTOCHROME P450 508A4-RELATED"/>
    <property type="match status" value="1"/>
</dbReference>
<dbReference type="STRING" id="38654.A0A3Q0FVW3"/>
<dbReference type="PRINTS" id="PR00463">
    <property type="entry name" value="EP450I"/>
</dbReference>
<dbReference type="FunFam" id="1.10.630.10:FF:000297">
    <property type="entry name" value="Uncharacterized protein"/>
    <property type="match status" value="1"/>
</dbReference>
<dbReference type="AlphaFoldDB" id="A0A3Q0FVW3"/>
<dbReference type="InterPro" id="IPR036396">
    <property type="entry name" value="Cyt_P450_sf"/>
</dbReference>
<gene>
    <name evidence="6" type="primary">LOC102377161</name>
</gene>
<dbReference type="GeneID" id="102377161"/>
<keyword evidence="5" id="KW-1185">Reference proteome</keyword>
<dbReference type="PANTHER" id="PTHR24300:SF302">
    <property type="entry name" value="CYTOCHROME P450"/>
    <property type="match status" value="1"/>
</dbReference>
<proteinExistence type="inferred from homology"/>
<evidence type="ECO:0000313" key="6">
    <source>
        <dbReference type="RefSeq" id="XP_025051402.1"/>
    </source>
</evidence>
<comment type="similarity">
    <text evidence="2">Belongs to the cytochrome P450 family.</text>
</comment>
<evidence type="ECO:0000256" key="3">
    <source>
        <dbReference type="ARBA" id="ARBA00022723"/>
    </source>
</evidence>
<dbReference type="InterPro" id="IPR050182">
    <property type="entry name" value="Cytochrome_P450_fam2"/>
</dbReference>
<dbReference type="GO" id="GO:0006805">
    <property type="term" value="P:xenobiotic metabolic process"/>
    <property type="evidence" value="ECO:0007669"/>
    <property type="project" value="TreeGrafter"/>
</dbReference>
<dbReference type="GO" id="GO:0005506">
    <property type="term" value="F:iron ion binding"/>
    <property type="evidence" value="ECO:0007669"/>
    <property type="project" value="InterPro"/>
</dbReference>
<name>A0A3Q0FVW3_ALLSI</name>
<dbReference type="GO" id="GO:0006082">
    <property type="term" value="P:organic acid metabolic process"/>
    <property type="evidence" value="ECO:0007669"/>
    <property type="project" value="TreeGrafter"/>
</dbReference>
<dbReference type="Pfam" id="PF00067">
    <property type="entry name" value="p450"/>
    <property type="match status" value="1"/>
</dbReference>
<protein>
    <submittedName>
        <fullName evidence="6">Cytochrome P450 2K6-like isoform X1</fullName>
    </submittedName>
</protein>
<sequence>METTSTTLRWGFLLMMKYPKIQEKVQDEIARVLGSNPPRTEHRTKMSYTDAVVHEIQRFANILPLNLPHETTVDVTLKGYFIPKNTYIIPLLASVLRDQSQWEKPDVFYPEHFLDSEGKFVKKEAFMPFSAVTQPLQPLLGNSSLSWTTAVQTRFGMRKCFILCDSGLPTIVTATDNTEKPLNLLQENLTEADRNAQSDKRKHLPVYGLQ</sequence>
<keyword evidence="3" id="KW-0479">Metal-binding</keyword>
<keyword evidence="4" id="KW-0408">Iron</keyword>
<dbReference type="RefSeq" id="XP_025051402.1">
    <property type="nucleotide sequence ID" value="XM_025195617.1"/>
</dbReference>
<dbReference type="GO" id="GO:0016712">
    <property type="term" value="F:oxidoreductase activity, acting on paired donors, with incorporation or reduction of molecular oxygen, reduced flavin or flavoprotein as one donor, and incorporation of one atom of oxygen"/>
    <property type="evidence" value="ECO:0007669"/>
    <property type="project" value="TreeGrafter"/>
</dbReference>
<dbReference type="KEGG" id="asn:102377161"/>
<reference evidence="6" key="1">
    <citation type="submission" date="2025-08" db="UniProtKB">
        <authorList>
            <consortium name="RefSeq"/>
        </authorList>
    </citation>
    <scope>IDENTIFICATION</scope>
</reference>
<dbReference type="GO" id="GO:0005737">
    <property type="term" value="C:cytoplasm"/>
    <property type="evidence" value="ECO:0007669"/>
    <property type="project" value="TreeGrafter"/>
</dbReference>
<dbReference type="Gene3D" id="1.10.630.10">
    <property type="entry name" value="Cytochrome P450"/>
    <property type="match status" value="1"/>
</dbReference>
<dbReference type="InterPro" id="IPR001128">
    <property type="entry name" value="Cyt_P450"/>
</dbReference>
<evidence type="ECO:0000256" key="1">
    <source>
        <dbReference type="ARBA" id="ARBA00001971"/>
    </source>
</evidence>
<evidence type="ECO:0000313" key="5">
    <source>
        <dbReference type="Proteomes" id="UP000189705"/>
    </source>
</evidence>
<evidence type="ECO:0000256" key="2">
    <source>
        <dbReference type="ARBA" id="ARBA00010617"/>
    </source>
</evidence>